<dbReference type="InterPro" id="IPR001584">
    <property type="entry name" value="Integrase_cat-core"/>
</dbReference>
<keyword evidence="1" id="KW-0694">RNA-binding</keyword>
<evidence type="ECO:0000313" key="4">
    <source>
        <dbReference type="Proteomes" id="UP000765509"/>
    </source>
</evidence>
<dbReference type="PROSITE" id="PS50994">
    <property type="entry name" value="INTEGRASE"/>
    <property type="match status" value="1"/>
</dbReference>
<dbReference type="PANTHER" id="PTHR37984:SF5">
    <property type="entry name" value="PROTEIN NYNRIN-LIKE"/>
    <property type="match status" value="1"/>
</dbReference>
<dbReference type="GO" id="GO:0005634">
    <property type="term" value="C:nucleus"/>
    <property type="evidence" value="ECO:0007669"/>
    <property type="project" value="UniProtKB-ARBA"/>
</dbReference>
<name>A0A9Q3DER8_9BASI</name>
<evidence type="ECO:0000313" key="3">
    <source>
        <dbReference type="EMBL" id="MBW0500692.1"/>
    </source>
</evidence>
<dbReference type="SUPFAM" id="SSF53098">
    <property type="entry name" value="Ribonuclease H-like"/>
    <property type="match status" value="1"/>
</dbReference>
<dbReference type="PANTHER" id="PTHR37984">
    <property type="entry name" value="PROTEIN CBG26694"/>
    <property type="match status" value="1"/>
</dbReference>
<sequence>MFSKTPIFLAGHKDDTSMDTALLVWNRLVSWTGILTSFISYSNPKFTSALWKNLYQLFGTKSSFYTDYHPQTYGLAEKIIQTFEDMVRRFCPYSLELEECFIFTHHCCTLPPALELEYKTSVHASTNLTNAIIEKACNPRLPQDVVEIHPKTSSFKIMLEKSRKHAVR</sequence>
<proteinExistence type="predicted"/>
<dbReference type="InterPro" id="IPR036397">
    <property type="entry name" value="RNaseH_sf"/>
</dbReference>
<organism evidence="3 4">
    <name type="scientific">Austropuccinia psidii MF-1</name>
    <dbReference type="NCBI Taxonomy" id="1389203"/>
    <lineage>
        <taxon>Eukaryota</taxon>
        <taxon>Fungi</taxon>
        <taxon>Dikarya</taxon>
        <taxon>Basidiomycota</taxon>
        <taxon>Pucciniomycotina</taxon>
        <taxon>Pucciniomycetes</taxon>
        <taxon>Pucciniales</taxon>
        <taxon>Sphaerophragmiaceae</taxon>
        <taxon>Austropuccinia</taxon>
    </lineage>
</organism>
<evidence type="ECO:0000256" key="1">
    <source>
        <dbReference type="ARBA" id="ARBA00022884"/>
    </source>
</evidence>
<reference evidence="3" key="1">
    <citation type="submission" date="2021-03" db="EMBL/GenBank/DDBJ databases">
        <title>Draft genome sequence of rust myrtle Austropuccinia psidii MF-1, a brazilian biotype.</title>
        <authorList>
            <person name="Quecine M.C."/>
            <person name="Pachon D.M.R."/>
            <person name="Bonatelli M.L."/>
            <person name="Correr F.H."/>
            <person name="Franceschini L.M."/>
            <person name="Leite T.F."/>
            <person name="Margarido G.R.A."/>
            <person name="Almeida C.A."/>
            <person name="Ferrarezi J.A."/>
            <person name="Labate C.A."/>
        </authorList>
    </citation>
    <scope>NUCLEOTIDE SEQUENCE</scope>
    <source>
        <strain evidence="3">MF-1</strain>
    </source>
</reference>
<comment type="caution">
    <text evidence="3">The sequence shown here is derived from an EMBL/GenBank/DDBJ whole genome shotgun (WGS) entry which is preliminary data.</text>
</comment>
<dbReference type="EMBL" id="AVOT02015947">
    <property type="protein sequence ID" value="MBW0500692.1"/>
    <property type="molecule type" value="Genomic_DNA"/>
</dbReference>
<keyword evidence="4" id="KW-1185">Reference proteome</keyword>
<dbReference type="InterPro" id="IPR050951">
    <property type="entry name" value="Retrovirus_Pol_polyprotein"/>
</dbReference>
<protein>
    <recommendedName>
        <fullName evidence="2">Integrase catalytic domain-containing protein</fullName>
    </recommendedName>
</protein>
<evidence type="ECO:0000259" key="2">
    <source>
        <dbReference type="PROSITE" id="PS50994"/>
    </source>
</evidence>
<dbReference type="GO" id="GO:0015074">
    <property type="term" value="P:DNA integration"/>
    <property type="evidence" value="ECO:0007669"/>
    <property type="project" value="InterPro"/>
</dbReference>
<dbReference type="InterPro" id="IPR012337">
    <property type="entry name" value="RNaseH-like_sf"/>
</dbReference>
<dbReference type="AlphaFoldDB" id="A0A9Q3DER8"/>
<dbReference type="Proteomes" id="UP000765509">
    <property type="component" value="Unassembled WGS sequence"/>
</dbReference>
<dbReference type="Gene3D" id="3.30.420.10">
    <property type="entry name" value="Ribonuclease H-like superfamily/Ribonuclease H"/>
    <property type="match status" value="1"/>
</dbReference>
<feature type="domain" description="Integrase catalytic" evidence="2">
    <location>
        <begin position="1"/>
        <end position="150"/>
    </location>
</feature>
<gene>
    <name evidence="3" type="ORF">O181_040407</name>
</gene>
<accession>A0A9Q3DER8</accession>
<dbReference type="GO" id="GO:0003723">
    <property type="term" value="F:RNA binding"/>
    <property type="evidence" value="ECO:0007669"/>
    <property type="project" value="UniProtKB-KW"/>
</dbReference>